<evidence type="ECO:0000313" key="14">
    <source>
        <dbReference type="Proteomes" id="UP000769766"/>
    </source>
</evidence>
<dbReference type="InterPro" id="IPR011006">
    <property type="entry name" value="CheY-like_superfamily"/>
</dbReference>
<keyword evidence="6" id="KW-0418">Kinase</keyword>
<keyword evidence="8" id="KW-0902">Two-component regulatory system</keyword>
<organism evidence="13 14">
    <name type="scientific">Tectimicrobiota bacterium</name>
    <dbReference type="NCBI Taxonomy" id="2528274"/>
    <lineage>
        <taxon>Bacteria</taxon>
        <taxon>Pseudomonadati</taxon>
        <taxon>Nitrospinota/Tectimicrobiota group</taxon>
        <taxon>Candidatus Tectimicrobiota</taxon>
    </lineage>
</organism>
<feature type="domain" description="Response regulatory" evidence="11">
    <location>
        <begin position="1"/>
        <end position="117"/>
    </location>
</feature>
<dbReference type="AlphaFoldDB" id="A0A932CNZ0"/>
<gene>
    <name evidence="13" type="ORF">HYY20_08370</name>
</gene>
<evidence type="ECO:0000256" key="1">
    <source>
        <dbReference type="ARBA" id="ARBA00000085"/>
    </source>
</evidence>
<dbReference type="PROSITE" id="PS50110">
    <property type="entry name" value="RESPONSE_REGULATORY"/>
    <property type="match status" value="1"/>
</dbReference>
<evidence type="ECO:0000256" key="5">
    <source>
        <dbReference type="ARBA" id="ARBA00022741"/>
    </source>
</evidence>
<dbReference type="CDD" id="cd00082">
    <property type="entry name" value="HisKA"/>
    <property type="match status" value="1"/>
</dbReference>
<dbReference type="Pfam" id="PF02518">
    <property type="entry name" value="HATPase_c"/>
    <property type="match status" value="1"/>
</dbReference>
<dbReference type="CDD" id="cd00130">
    <property type="entry name" value="PAS"/>
    <property type="match status" value="1"/>
</dbReference>
<comment type="catalytic activity">
    <reaction evidence="1">
        <text>ATP + protein L-histidine = ADP + protein N-phospho-L-histidine.</text>
        <dbReference type="EC" id="2.7.13.3"/>
    </reaction>
</comment>
<accession>A0A932CNZ0</accession>
<dbReference type="InterPro" id="IPR003661">
    <property type="entry name" value="HisK_dim/P_dom"/>
</dbReference>
<sequence length="479" mass="53714">MVLLIEDNPNHAELVVEALRHHFPHLQVEVATTGGEGLARVWQGGYDLVILDYQLPDGDGLFWLERIREREPDLPVVMATGRGSEGVAVEAFRKGAWDYIVKSVDYVELLPQVVEGSLKKARLLRERQQQMAKLVLDEKNRLEAILGAITDAIVVLDRDFTLQEINQKLAFRFCYQQFCQREEVCPDCPAQKVFETGMPASAIIPRFRADGSVIELHISAYPLKDERGEVVQVVAYVRDVTEERQATRQLEQSRRLSALGEMVANIAHEIKNPLQNTRLGMDPLKRGGGKEGSLVALLQGIERGMKAIDDIVEKLLDYARLLQLYRVPWDLRNVVEAALSGQEVALEAQGIRVVRDWEEEPYEAPVDGMRLGQVLTHLFSHATEAMPTGGELRVSLSRHSSQGKEWLAIQVSDTGRGIPPERLDRIFDPFFTPKGTGVGLGMAIAHRIVALHQGRLEVRSQMDQGTTFTVRLPLSDPED</sequence>
<dbReference type="Pfam" id="PF08448">
    <property type="entry name" value="PAS_4"/>
    <property type="match status" value="1"/>
</dbReference>
<dbReference type="SMART" id="SM00387">
    <property type="entry name" value="HATPase_c"/>
    <property type="match status" value="1"/>
</dbReference>
<feature type="domain" description="PAC" evidence="12">
    <location>
        <begin position="198"/>
        <end position="252"/>
    </location>
</feature>
<evidence type="ECO:0000256" key="9">
    <source>
        <dbReference type="PROSITE-ProRule" id="PRU00169"/>
    </source>
</evidence>
<dbReference type="Gene3D" id="3.30.565.10">
    <property type="entry name" value="Histidine kinase-like ATPase, C-terminal domain"/>
    <property type="match status" value="1"/>
</dbReference>
<dbReference type="NCBIfam" id="TIGR00229">
    <property type="entry name" value="sensory_box"/>
    <property type="match status" value="1"/>
</dbReference>
<dbReference type="PROSITE" id="PS50113">
    <property type="entry name" value="PAC"/>
    <property type="match status" value="1"/>
</dbReference>
<feature type="modified residue" description="4-aspartylphosphate" evidence="9">
    <location>
        <position position="52"/>
    </location>
</feature>
<dbReference type="InterPro" id="IPR035965">
    <property type="entry name" value="PAS-like_dom_sf"/>
</dbReference>
<dbReference type="PANTHER" id="PTHR43065">
    <property type="entry name" value="SENSOR HISTIDINE KINASE"/>
    <property type="match status" value="1"/>
</dbReference>
<dbReference type="GO" id="GO:0005524">
    <property type="term" value="F:ATP binding"/>
    <property type="evidence" value="ECO:0007669"/>
    <property type="project" value="UniProtKB-KW"/>
</dbReference>
<proteinExistence type="predicted"/>
<dbReference type="Gene3D" id="3.30.450.20">
    <property type="entry name" value="PAS domain"/>
    <property type="match status" value="1"/>
</dbReference>
<evidence type="ECO:0000256" key="7">
    <source>
        <dbReference type="ARBA" id="ARBA00022840"/>
    </source>
</evidence>
<dbReference type="InterPro" id="IPR000014">
    <property type="entry name" value="PAS"/>
</dbReference>
<dbReference type="EMBL" id="JACPRF010000251">
    <property type="protein sequence ID" value="MBI2876881.1"/>
    <property type="molecule type" value="Genomic_DNA"/>
</dbReference>
<dbReference type="InterPro" id="IPR036097">
    <property type="entry name" value="HisK_dim/P_sf"/>
</dbReference>
<dbReference type="CDD" id="cd00156">
    <property type="entry name" value="REC"/>
    <property type="match status" value="1"/>
</dbReference>
<dbReference type="SMART" id="SM00448">
    <property type="entry name" value="REC"/>
    <property type="match status" value="1"/>
</dbReference>
<keyword evidence="4" id="KW-0808">Transferase</keyword>
<evidence type="ECO:0000256" key="3">
    <source>
        <dbReference type="ARBA" id="ARBA00022553"/>
    </source>
</evidence>
<dbReference type="EC" id="2.7.13.3" evidence="2"/>
<dbReference type="InterPro" id="IPR036890">
    <property type="entry name" value="HATPase_C_sf"/>
</dbReference>
<evidence type="ECO:0000256" key="6">
    <source>
        <dbReference type="ARBA" id="ARBA00022777"/>
    </source>
</evidence>
<evidence type="ECO:0000259" key="11">
    <source>
        <dbReference type="PROSITE" id="PS50110"/>
    </source>
</evidence>
<protein>
    <recommendedName>
        <fullName evidence="2">histidine kinase</fullName>
        <ecNumber evidence="2">2.7.13.3</ecNumber>
    </recommendedName>
</protein>
<dbReference type="InterPro" id="IPR000700">
    <property type="entry name" value="PAS-assoc_C"/>
</dbReference>
<dbReference type="InterPro" id="IPR001610">
    <property type="entry name" value="PAC"/>
</dbReference>
<evidence type="ECO:0000259" key="10">
    <source>
        <dbReference type="PROSITE" id="PS50109"/>
    </source>
</evidence>
<evidence type="ECO:0000256" key="2">
    <source>
        <dbReference type="ARBA" id="ARBA00012438"/>
    </source>
</evidence>
<dbReference type="Gene3D" id="3.40.50.2300">
    <property type="match status" value="1"/>
</dbReference>
<dbReference type="GO" id="GO:0000155">
    <property type="term" value="F:phosphorelay sensor kinase activity"/>
    <property type="evidence" value="ECO:0007669"/>
    <property type="project" value="InterPro"/>
</dbReference>
<dbReference type="InterPro" id="IPR004358">
    <property type="entry name" value="Sig_transdc_His_kin-like_C"/>
</dbReference>
<name>A0A932CNZ0_UNCTE</name>
<feature type="domain" description="Histidine kinase" evidence="10">
    <location>
        <begin position="265"/>
        <end position="476"/>
    </location>
</feature>
<dbReference type="SUPFAM" id="SSF47384">
    <property type="entry name" value="Homodimeric domain of signal transducing histidine kinase"/>
    <property type="match status" value="1"/>
</dbReference>
<dbReference type="Proteomes" id="UP000769766">
    <property type="component" value="Unassembled WGS sequence"/>
</dbReference>
<evidence type="ECO:0000259" key="12">
    <source>
        <dbReference type="PROSITE" id="PS50113"/>
    </source>
</evidence>
<dbReference type="InterPro" id="IPR003594">
    <property type="entry name" value="HATPase_dom"/>
</dbReference>
<reference evidence="13" key="1">
    <citation type="submission" date="2020-07" db="EMBL/GenBank/DDBJ databases">
        <title>Huge and variable diversity of episymbiotic CPR bacteria and DPANN archaea in groundwater ecosystems.</title>
        <authorList>
            <person name="He C.Y."/>
            <person name="Keren R."/>
            <person name="Whittaker M."/>
            <person name="Farag I.F."/>
            <person name="Doudna J."/>
            <person name="Cate J.H.D."/>
            <person name="Banfield J.F."/>
        </authorList>
    </citation>
    <scope>NUCLEOTIDE SEQUENCE</scope>
    <source>
        <strain evidence="13">NC_groundwater_672_Ag_B-0.1um_62_36</strain>
    </source>
</reference>
<evidence type="ECO:0000313" key="13">
    <source>
        <dbReference type="EMBL" id="MBI2876881.1"/>
    </source>
</evidence>
<keyword evidence="7" id="KW-0067">ATP-binding</keyword>
<dbReference type="SUPFAM" id="SSF55874">
    <property type="entry name" value="ATPase domain of HSP90 chaperone/DNA topoisomerase II/histidine kinase"/>
    <property type="match status" value="1"/>
</dbReference>
<dbReference type="PANTHER" id="PTHR43065:SF10">
    <property type="entry name" value="PEROXIDE STRESS-ACTIVATED HISTIDINE KINASE MAK3"/>
    <property type="match status" value="1"/>
</dbReference>
<dbReference type="Gene3D" id="1.10.287.130">
    <property type="match status" value="1"/>
</dbReference>
<dbReference type="SMART" id="SM00086">
    <property type="entry name" value="PAC"/>
    <property type="match status" value="1"/>
</dbReference>
<comment type="caution">
    <text evidence="13">The sequence shown here is derived from an EMBL/GenBank/DDBJ whole genome shotgun (WGS) entry which is preliminary data.</text>
</comment>
<dbReference type="SUPFAM" id="SSF55785">
    <property type="entry name" value="PYP-like sensor domain (PAS domain)"/>
    <property type="match status" value="1"/>
</dbReference>
<dbReference type="Pfam" id="PF00512">
    <property type="entry name" value="HisKA"/>
    <property type="match status" value="1"/>
</dbReference>
<dbReference type="InterPro" id="IPR001789">
    <property type="entry name" value="Sig_transdc_resp-reg_receiver"/>
</dbReference>
<dbReference type="SMART" id="SM00388">
    <property type="entry name" value="HisKA"/>
    <property type="match status" value="1"/>
</dbReference>
<dbReference type="PRINTS" id="PR00344">
    <property type="entry name" value="BCTRLSENSOR"/>
</dbReference>
<dbReference type="Pfam" id="PF00072">
    <property type="entry name" value="Response_reg"/>
    <property type="match status" value="1"/>
</dbReference>
<evidence type="ECO:0000256" key="4">
    <source>
        <dbReference type="ARBA" id="ARBA00022679"/>
    </source>
</evidence>
<dbReference type="InterPro" id="IPR005467">
    <property type="entry name" value="His_kinase_dom"/>
</dbReference>
<keyword evidence="3 9" id="KW-0597">Phosphoprotein</keyword>
<dbReference type="InterPro" id="IPR013656">
    <property type="entry name" value="PAS_4"/>
</dbReference>
<evidence type="ECO:0000256" key="8">
    <source>
        <dbReference type="ARBA" id="ARBA00023012"/>
    </source>
</evidence>
<dbReference type="SUPFAM" id="SSF52172">
    <property type="entry name" value="CheY-like"/>
    <property type="match status" value="1"/>
</dbReference>
<keyword evidence="5" id="KW-0547">Nucleotide-binding</keyword>
<dbReference type="PROSITE" id="PS50109">
    <property type="entry name" value="HIS_KIN"/>
    <property type="match status" value="1"/>
</dbReference>